<protein>
    <submittedName>
        <fullName evidence="1">Uncharacterized protein</fullName>
    </submittedName>
</protein>
<accession>A0ACC1BQS2</accession>
<organism evidence="1 2">
    <name type="scientific">Pistacia atlantica</name>
    <dbReference type="NCBI Taxonomy" id="434234"/>
    <lineage>
        <taxon>Eukaryota</taxon>
        <taxon>Viridiplantae</taxon>
        <taxon>Streptophyta</taxon>
        <taxon>Embryophyta</taxon>
        <taxon>Tracheophyta</taxon>
        <taxon>Spermatophyta</taxon>
        <taxon>Magnoliopsida</taxon>
        <taxon>eudicotyledons</taxon>
        <taxon>Gunneridae</taxon>
        <taxon>Pentapetalae</taxon>
        <taxon>rosids</taxon>
        <taxon>malvids</taxon>
        <taxon>Sapindales</taxon>
        <taxon>Anacardiaceae</taxon>
        <taxon>Pistacia</taxon>
    </lineage>
</organism>
<name>A0ACC1BQS2_9ROSI</name>
<evidence type="ECO:0000313" key="1">
    <source>
        <dbReference type="EMBL" id="KAJ0101290.1"/>
    </source>
</evidence>
<comment type="caution">
    <text evidence="1">The sequence shown here is derived from an EMBL/GenBank/DDBJ whole genome shotgun (WGS) entry which is preliminary data.</text>
</comment>
<proteinExistence type="predicted"/>
<keyword evidence="2" id="KW-1185">Reference proteome</keyword>
<sequence length="85" mass="9319">MNPCGNLFIPGGLQYKEKKAEGIGYSILFAFSSLFFFSITMMQVTAIASSSSLITRELAQNETDLAAMQAFKSKIIHGIDFCTIL</sequence>
<dbReference type="Proteomes" id="UP001164250">
    <property type="component" value="Chromosome 3"/>
</dbReference>
<evidence type="ECO:0000313" key="2">
    <source>
        <dbReference type="Proteomes" id="UP001164250"/>
    </source>
</evidence>
<reference evidence="2" key="1">
    <citation type="journal article" date="2023" name="G3 (Bethesda)">
        <title>Genome assembly and association tests identify interacting loci associated with vigor, precocity, and sex in interspecific pistachio rootstocks.</title>
        <authorList>
            <person name="Palmer W."/>
            <person name="Jacygrad E."/>
            <person name="Sagayaradj S."/>
            <person name="Cavanaugh K."/>
            <person name="Han R."/>
            <person name="Bertier L."/>
            <person name="Beede B."/>
            <person name="Kafkas S."/>
            <person name="Golino D."/>
            <person name="Preece J."/>
            <person name="Michelmore R."/>
        </authorList>
    </citation>
    <scope>NUCLEOTIDE SEQUENCE [LARGE SCALE GENOMIC DNA]</scope>
</reference>
<gene>
    <name evidence="1" type="ORF">Patl1_06602</name>
</gene>
<dbReference type="EMBL" id="CM047899">
    <property type="protein sequence ID" value="KAJ0101290.1"/>
    <property type="molecule type" value="Genomic_DNA"/>
</dbReference>